<dbReference type="Gene3D" id="3.40.50.300">
    <property type="entry name" value="P-loop containing nucleotide triphosphate hydrolases"/>
    <property type="match status" value="1"/>
</dbReference>
<dbReference type="EMBL" id="CM027683">
    <property type="protein sequence ID" value="KAG0534659.1"/>
    <property type="molecule type" value="Genomic_DNA"/>
</dbReference>
<reference evidence="5" key="1">
    <citation type="journal article" date="2019" name="BMC Genomics">
        <title>A new reference genome for Sorghum bicolor reveals high levels of sequence similarity between sweet and grain genotypes: implications for the genetics of sugar metabolism.</title>
        <authorList>
            <person name="Cooper E.A."/>
            <person name="Brenton Z.W."/>
            <person name="Flinn B.S."/>
            <person name="Jenkins J."/>
            <person name="Shu S."/>
            <person name="Flowers D."/>
            <person name="Luo F."/>
            <person name="Wang Y."/>
            <person name="Xia P."/>
            <person name="Barry K."/>
            <person name="Daum C."/>
            <person name="Lipzen A."/>
            <person name="Yoshinaga Y."/>
            <person name="Schmutz J."/>
            <person name="Saski C."/>
            <person name="Vermerris W."/>
            <person name="Kresovich S."/>
        </authorList>
    </citation>
    <scope>NUCLEOTIDE SEQUENCE</scope>
</reference>
<evidence type="ECO:0000313" key="5">
    <source>
        <dbReference type="EMBL" id="KAG0534659.1"/>
    </source>
</evidence>
<evidence type="ECO:0000259" key="4">
    <source>
        <dbReference type="Pfam" id="PF00685"/>
    </source>
</evidence>
<dbReference type="PANTHER" id="PTHR11783">
    <property type="entry name" value="SULFOTRANSFERASE SULT"/>
    <property type="match status" value="1"/>
</dbReference>
<evidence type="ECO:0000256" key="3">
    <source>
        <dbReference type="RuleBase" id="RU361155"/>
    </source>
</evidence>
<reference evidence="5" key="2">
    <citation type="submission" date="2020-10" db="EMBL/GenBank/DDBJ databases">
        <authorList>
            <person name="Cooper E.A."/>
            <person name="Brenton Z.W."/>
            <person name="Flinn B.S."/>
            <person name="Jenkins J."/>
            <person name="Shu S."/>
            <person name="Flowers D."/>
            <person name="Luo F."/>
            <person name="Wang Y."/>
            <person name="Xia P."/>
            <person name="Barry K."/>
            <person name="Daum C."/>
            <person name="Lipzen A."/>
            <person name="Yoshinaga Y."/>
            <person name="Schmutz J."/>
            <person name="Saski C."/>
            <person name="Vermerris W."/>
            <person name="Kresovich S."/>
        </authorList>
    </citation>
    <scope>NUCLEOTIDE SEQUENCE</scope>
</reference>
<accession>A0A921R638</accession>
<dbReference type="AlphaFoldDB" id="A0A921R638"/>
<gene>
    <name evidence="5" type="ORF">BDA96_04G298300</name>
</gene>
<dbReference type="GO" id="GO:0008146">
    <property type="term" value="F:sulfotransferase activity"/>
    <property type="evidence" value="ECO:0007669"/>
    <property type="project" value="InterPro"/>
</dbReference>
<comment type="similarity">
    <text evidence="1 3">Belongs to the sulfotransferase 1 family.</text>
</comment>
<keyword evidence="2 3" id="KW-0808">Transferase</keyword>
<dbReference type="EC" id="2.8.2.-" evidence="3"/>
<dbReference type="SUPFAM" id="SSF52540">
    <property type="entry name" value="P-loop containing nucleoside triphosphate hydrolases"/>
    <property type="match status" value="1"/>
</dbReference>
<dbReference type="InterPro" id="IPR027417">
    <property type="entry name" value="P-loop_NTPase"/>
</dbReference>
<protein>
    <recommendedName>
        <fullName evidence="3">Sulfotransferase</fullName>
        <ecNumber evidence="3">2.8.2.-</ecNumber>
    </recommendedName>
</protein>
<comment type="caution">
    <text evidence="5">The sequence shown here is derived from an EMBL/GenBank/DDBJ whole genome shotgun (WGS) entry which is preliminary data.</text>
</comment>
<dbReference type="InterPro" id="IPR000863">
    <property type="entry name" value="Sulfotransferase_dom"/>
</dbReference>
<evidence type="ECO:0000256" key="2">
    <source>
        <dbReference type="ARBA" id="ARBA00022679"/>
    </source>
</evidence>
<feature type="domain" description="Sulfotransferase" evidence="4">
    <location>
        <begin position="61"/>
        <end position="327"/>
    </location>
</feature>
<dbReference type="Proteomes" id="UP000807115">
    <property type="component" value="Chromosome 4"/>
</dbReference>
<name>A0A921R638_SORBI</name>
<evidence type="ECO:0000256" key="1">
    <source>
        <dbReference type="ARBA" id="ARBA00005771"/>
    </source>
</evidence>
<proteinExistence type="inferred from homology"/>
<organism evidence="5 6">
    <name type="scientific">Sorghum bicolor</name>
    <name type="common">Sorghum</name>
    <name type="synonym">Sorghum vulgare</name>
    <dbReference type="NCBI Taxonomy" id="4558"/>
    <lineage>
        <taxon>Eukaryota</taxon>
        <taxon>Viridiplantae</taxon>
        <taxon>Streptophyta</taxon>
        <taxon>Embryophyta</taxon>
        <taxon>Tracheophyta</taxon>
        <taxon>Spermatophyta</taxon>
        <taxon>Magnoliopsida</taxon>
        <taxon>Liliopsida</taxon>
        <taxon>Poales</taxon>
        <taxon>Poaceae</taxon>
        <taxon>PACMAD clade</taxon>
        <taxon>Panicoideae</taxon>
        <taxon>Andropogonodae</taxon>
        <taxon>Andropogoneae</taxon>
        <taxon>Sorghinae</taxon>
        <taxon>Sorghum</taxon>
    </lineage>
</organism>
<sequence>MVAGENGCANAFSKYEELASSLPASQKGIGSSPYRKHEGFWYPEHQLAPTLAMRDTFVARPTDIILATIPKSGTTWLKALVYCVVHRGHHAPADERHPLLVSSPHDVVPFLHSIYGLNHRSASPIPVLEEMSSPRVLAVHAPFTALPPSVRESACRVVYLCRDPKDTFVSLRHYVDEIKPEGSTMTSFAEAFDLFCDGVSPFGPVWDNMAEYWKESVARPEEVMFLRYEDLKEGTVGNMRRLAAFLGCPFTDEEAERGVPEAIVTLCSMDKMRSVKANRDGMHWNGRSRFKNSAFFRKGEVGDWKAHMTLDMARRLDGIVEEKLRGIGSGLSMIGQP</sequence>
<dbReference type="Pfam" id="PF00685">
    <property type="entry name" value="Sulfotransfer_1"/>
    <property type="match status" value="1"/>
</dbReference>
<evidence type="ECO:0000313" key="6">
    <source>
        <dbReference type="Proteomes" id="UP000807115"/>
    </source>
</evidence>